<evidence type="ECO:0000313" key="1">
    <source>
        <dbReference type="EMBL" id="KAI0056649.1"/>
    </source>
</evidence>
<protein>
    <submittedName>
        <fullName evidence="1">Uncharacterized protein</fullName>
    </submittedName>
</protein>
<accession>A0ACB8SJA5</accession>
<organism evidence="1 2">
    <name type="scientific">Artomyces pyxidatus</name>
    <dbReference type="NCBI Taxonomy" id="48021"/>
    <lineage>
        <taxon>Eukaryota</taxon>
        <taxon>Fungi</taxon>
        <taxon>Dikarya</taxon>
        <taxon>Basidiomycota</taxon>
        <taxon>Agaricomycotina</taxon>
        <taxon>Agaricomycetes</taxon>
        <taxon>Russulales</taxon>
        <taxon>Auriscalpiaceae</taxon>
        <taxon>Artomyces</taxon>
    </lineage>
</organism>
<reference evidence="1" key="1">
    <citation type="submission" date="2021-03" db="EMBL/GenBank/DDBJ databases">
        <authorList>
            <consortium name="DOE Joint Genome Institute"/>
            <person name="Ahrendt S."/>
            <person name="Looney B.P."/>
            <person name="Miyauchi S."/>
            <person name="Morin E."/>
            <person name="Drula E."/>
            <person name="Courty P.E."/>
            <person name="Chicoki N."/>
            <person name="Fauchery L."/>
            <person name="Kohler A."/>
            <person name="Kuo A."/>
            <person name="Labutti K."/>
            <person name="Pangilinan J."/>
            <person name="Lipzen A."/>
            <person name="Riley R."/>
            <person name="Andreopoulos W."/>
            <person name="He G."/>
            <person name="Johnson J."/>
            <person name="Barry K.W."/>
            <person name="Grigoriev I.V."/>
            <person name="Nagy L."/>
            <person name="Hibbett D."/>
            <person name="Henrissat B."/>
            <person name="Matheny P.B."/>
            <person name="Labbe J."/>
            <person name="Martin F."/>
        </authorList>
    </citation>
    <scope>NUCLEOTIDE SEQUENCE</scope>
    <source>
        <strain evidence="1">HHB10654</strain>
    </source>
</reference>
<sequence>MMSRTLISTALFSLLLLILGSSVFAYPSLSQSSSESFLRVRQDAGTAEPYFPATPASCPICEQNYPSISSCAAACPVLANFSLVLFNPGAFYDVIKCACTDTFQSVFPQCADCFEQTNQTDVLNAPNLPAVVSGVRQVCSFASSILGNASNVDNETTPSAGAAASATASASAGTRTSDISLGSLQSLVLAFGVAVVSAALL</sequence>
<name>A0ACB8SJA5_9AGAM</name>
<keyword evidence="2" id="KW-1185">Reference proteome</keyword>
<dbReference type="Proteomes" id="UP000814140">
    <property type="component" value="Unassembled WGS sequence"/>
</dbReference>
<evidence type="ECO:0000313" key="2">
    <source>
        <dbReference type="Proteomes" id="UP000814140"/>
    </source>
</evidence>
<comment type="caution">
    <text evidence="1">The sequence shown here is derived from an EMBL/GenBank/DDBJ whole genome shotgun (WGS) entry which is preliminary data.</text>
</comment>
<dbReference type="EMBL" id="MU277260">
    <property type="protein sequence ID" value="KAI0056649.1"/>
    <property type="molecule type" value="Genomic_DNA"/>
</dbReference>
<gene>
    <name evidence="1" type="ORF">BV25DRAFT_1831970</name>
</gene>
<reference evidence="1" key="2">
    <citation type="journal article" date="2022" name="New Phytol.">
        <title>Evolutionary transition to the ectomycorrhizal habit in the genomes of a hyperdiverse lineage of mushroom-forming fungi.</title>
        <authorList>
            <person name="Looney B."/>
            <person name="Miyauchi S."/>
            <person name="Morin E."/>
            <person name="Drula E."/>
            <person name="Courty P.E."/>
            <person name="Kohler A."/>
            <person name="Kuo A."/>
            <person name="LaButti K."/>
            <person name="Pangilinan J."/>
            <person name="Lipzen A."/>
            <person name="Riley R."/>
            <person name="Andreopoulos W."/>
            <person name="He G."/>
            <person name="Johnson J."/>
            <person name="Nolan M."/>
            <person name="Tritt A."/>
            <person name="Barry K.W."/>
            <person name="Grigoriev I.V."/>
            <person name="Nagy L.G."/>
            <person name="Hibbett D."/>
            <person name="Henrissat B."/>
            <person name="Matheny P.B."/>
            <person name="Labbe J."/>
            <person name="Martin F.M."/>
        </authorList>
    </citation>
    <scope>NUCLEOTIDE SEQUENCE</scope>
    <source>
        <strain evidence="1">HHB10654</strain>
    </source>
</reference>
<proteinExistence type="predicted"/>